<feature type="transmembrane region" description="Helical" evidence="1">
    <location>
        <begin position="6"/>
        <end position="28"/>
    </location>
</feature>
<keyword evidence="1" id="KW-0472">Membrane</keyword>
<name>A0A947GBP3_HYDSH</name>
<gene>
    <name evidence="2" type="ORF">KM312_06670</name>
</gene>
<keyword evidence="1" id="KW-1133">Transmembrane helix</keyword>
<organism evidence="2 3">
    <name type="scientific">Hydrogenibacillus schlegelii</name>
    <name type="common">Bacillus schlegelii</name>
    <dbReference type="NCBI Taxonomy" id="1484"/>
    <lineage>
        <taxon>Bacteria</taxon>
        <taxon>Bacillati</taxon>
        <taxon>Bacillota</taxon>
        <taxon>Bacilli</taxon>
        <taxon>Bacillales</taxon>
        <taxon>Bacillales Family X. Incertae Sedis</taxon>
        <taxon>Hydrogenibacillus</taxon>
    </lineage>
</organism>
<sequence length="163" mass="18377">MSAWVQWLVIGWSALMVVFLSIGGFFMFRKFLFSMPRVDGPSVLERRRALIEQSLPLWTDEGKRLLNALVAPVPSLFRAAAKEAIAAKIAELALERGLSSIDPATIVEGYIRATPRQDHRHLIRRLHELGIDASPYRALLDPSGRWTKAELKARSKQSDRTRG</sequence>
<dbReference type="AlphaFoldDB" id="A0A947GBP3"/>
<dbReference type="EMBL" id="JAHHQF010000053">
    <property type="protein sequence ID" value="MBT9282324.1"/>
    <property type="molecule type" value="Genomic_DNA"/>
</dbReference>
<evidence type="ECO:0000313" key="3">
    <source>
        <dbReference type="Proteomes" id="UP000748108"/>
    </source>
</evidence>
<reference evidence="2" key="1">
    <citation type="journal article" date="2021" name="Microbiology">
        <title>Metagenomic Analysis of the Microbial Community in the Underground Coal Fire Area (Kemerovo Region, Russia) Revealed Predominance of Thermophilic Members of the Phyla Deinococcus-thermus, Aquificae, and Firmicutes.</title>
        <authorList>
            <person name="Kadnikov V."/>
            <person name="Mardanov A.V."/>
            <person name="Beletsky A.V."/>
            <person name="Karnachuk O.V."/>
            <person name="Ravin N.V."/>
        </authorList>
    </citation>
    <scope>NUCLEOTIDE SEQUENCE</scope>
    <source>
        <strain evidence="2">RBS10-49</strain>
    </source>
</reference>
<keyword evidence="1" id="KW-0812">Transmembrane</keyword>
<evidence type="ECO:0000313" key="2">
    <source>
        <dbReference type="EMBL" id="MBT9282324.1"/>
    </source>
</evidence>
<dbReference type="InterPro" id="IPR020203">
    <property type="entry name" value="YneK"/>
</dbReference>
<evidence type="ECO:0000256" key="1">
    <source>
        <dbReference type="SAM" id="Phobius"/>
    </source>
</evidence>
<comment type="caution">
    <text evidence="2">The sequence shown here is derived from an EMBL/GenBank/DDBJ whole genome shotgun (WGS) entry which is preliminary data.</text>
</comment>
<dbReference type="Proteomes" id="UP000748108">
    <property type="component" value="Unassembled WGS sequence"/>
</dbReference>
<accession>A0A947GBP3</accession>
<protein>
    <submittedName>
        <fullName evidence="2">DUF2621 domain-containing protein</fullName>
    </submittedName>
</protein>
<proteinExistence type="predicted"/>
<dbReference type="Pfam" id="PF11084">
    <property type="entry name" value="DUF2621"/>
    <property type="match status" value="1"/>
</dbReference>